<evidence type="ECO:0000313" key="8">
    <source>
        <dbReference type="EMBL" id="SNS96553.1"/>
    </source>
</evidence>
<evidence type="ECO:0000313" key="9">
    <source>
        <dbReference type="Proteomes" id="UP000198280"/>
    </source>
</evidence>
<feature type="region of interest" description="Disordered" evidence="6">
    <location>
        <begin position="924"/>
        <end position="980"/>
    </location>
</feature>
<dbReference type="Gene3D" id="2.60.120.200">
    <property type="match status" value="1"/>
</dbReference>
<evidence type="ECO:0000256" key="4">
    <source>
        <dbReference type="ARBA" id="ARBA00022801"/>
    </source>
</evidence>
<dbReference type="InterPro" id="IPR006652">
    <property type="entry name" value="Kelch_1"/>
</dbReference>
<evidence type="ECO:0000256" key="1">
    <source>
        <dbReference type="ARBA" id="ARBA00022441"/>
    </source>
</evidence>
<dbReference type="Proteomes" id="UP000198280">
    <property type="component" value="Unassembled WGS sequence"/>
</dbReference>
<dbReference type="SMART" id="SM00612">
    <property type="entry name" value="Kelch"/>
    <property type="match status" value="4"/>
</dbReference>
<keyword evidence="5" id="KW-0720">Serine protease</keyword>
<evidence type="ECO:0000256" key="6">
    <source>
        <dbReference type="SAM" id="MobiDB-lite"/>
    </source>
</evidence>
<dbReference type="PANTHER" id="PTHR46344">
    <property type="entry name" value="OS02G0202900 PROTEIN"/>
    <property type="match status" value="1"/>
</dbReference>
<keyword evidence="1" id="KW-0880">Kelch repeat</keyword>
<proteinExistence type="predicted"/>
<dbReference type="InterPro" id="IPR015915">
    <property type="entry name" value="Kelch-typ_b-propeller"/>
</dbReference>
<feature type="region of interest" description="Disordered" evidence="6">
    <location>
        <begin position="58"/>
        <end position="85"/>
    </location>
</feature>
<protein>
    <submittedName>
        <fullName evidence="8">Galactose oxidase, central domain</fullName>
    </submittedName>
</protein>
<dbReference type="InterPro" id="IPR036852">
    <property type="entry name" value="Peptidase_S8/S53_dom_sf"/>
</dbReference>
<gene>
    <name evidence="8" type="ORF">SAMN05216252_111104</name>
</gene>
<dbReference type="InterPro" id="IPR023828">
    <property type="entry name" value="Peptidase_S8_Ser-AS"/>
</dbReference>
<dbReference type="GO" id="GO:0006508">
    <property type="term" value="P:proteolysis"/>
    <property type="evidence" value="ECO:0007669"/>
    <property type="project" value="UniProtKB-KW"/>
</dbReference>
<feature type="region of interest" description="Disordered" evidence="6">
    <location>
        <begin position="294"/>
        <end position="326"/>
    </location>
</feature>
<dbReference type="InterPro" id="IPR008969">
    <property type="entry name" value="CarboxyPept-like_regulatory"/>
</dbReference>
<dbReference type="InterPro" id="IPR030400">
    <property type="entry name" value="Sedolisin_dom"/>
</dbReference>
<dbReference type="PROSITE" id="PS51695">
    <property type="entry name" value="SEDOLISIN"/>
    <property type="match status" value="1"/>
</dbReference>
<keyword evidence="4" id="KW-0378">Hydrolase</keyword>
<evidence type="ECO:0000256" key="5">
    <source>
        <dbReference type="ARBA" id="ARBA00022825"/>
    </source>
</evidence>
<dbReference type="EMBL" id="FZOF01000011">
    <property type="protein sequence ID" value="SNS96553.1"/>
    <property type="molecule type" value="Genomic_DNA"/>
</dbReference>
<name>A0A239IU36_9ACTN</name>
<dbReference type="SUPFAM" id="SSF52743">
    <property type="entry name" value="Subtilisin-like"/>
    <property type="match status" value="1"/>
</dbReference>
<dbReference type="Gene3D" id="3.40.50.200">
    <property type="entry name" value="Peptidase S8/S53 domain"/>
    <property type="match status" value="1"/>
</dbReference>
<keyword evidence="2" id="KW-0645">Protease</keyword>
<dbReference type="SUPFAM" id="SSF117281">
    <property type="entry name" value="Kelch motif"/>
    <property type="match status" value="1"/>
</dbReference>
<keyword evidence="9" id="KW-1185">Reference proteome</keyword>
<keyword evidence="3" id="KW-0677">Repeat</keyword>
<sequence length="1423" mass="147036">MDSFAISAPQLIARHRTDGNSYVHIPRKLARFGRHRLTAGLTALSLSLLTLLGTQAPAAAQTPSGATRETAGTSRDNGLSMEPSCSTPKKNEFACFALRRTDLPTARRSSEPAGYGAGDLRSAYDLPPGGGAGQTVAVVAAYDDPTAEQDLAVYREQFGLPACTTDNGCFRKVDQRGGTDYPQPDPEWAGEISLDLDMVSAVAPNAHILLVEADSADREDLGAAVDQAVALGAKFVSNSYGSYYDSYPGGGEDPAETTDPHYNHSGVAVVVASGDLKYGVPYPAASPYVTSVGGTSLTRDPSTPRGWSESVWSNGDRGTGSGCSAYQPKPAFQKDTGCPRRTVADVSAVADPATGVAVYQSYGNSGWQVYGGTSAATPIIAGVYAAAGTPSADSYPNSYPYAAAGGLNDVTSGSNGDCDPAYLCTAGQGYDGPTGLGTPRGLGAFRGGPRGEVSGTVTDSGTGRPVAGAAISGGDVVVHSDASGAYALSLPAGTYDIDVEAFGYASVSTPDVTIADGSALTRDYALRTVPSRTITGKITDGSGHGWPLYARIVVDGAPGGPVWTDPATGAYSLKLPQNRAHTLRITASLPGYEEVTRHLAAGTTAQTLDVPVPADVWSAGAPAYAPKLTGPTQRFTSTDAAPEGWSVVNAEGTQGGWAFDDPGGRSNTTGGDGGFAVVDSDHYGYPAVQDSSLVSPRFDLTGVAVPELAFDTDLMPFFGQTADLDVSTDDGGTWKNIRSLTTDAAGPKHIDVPLAAYAGKPSVRVRFHYTASYALWWAVDNVFVGGRELTPTPAGLITGTVTDANTGAGLASATVTAPDEPALSTITASTPEDPNLGDGFFTLTAPLGKHTLTAATPHYTERTKTVATRADTAVTSSWKLTAGRLSLTTDPIEATAVLGKSATHELTITNTGGAPATLTLAERAGSGRTEDGAPLRRVSPRRLPASGGDAHSARIDGRTTRTGGPATASAETGPSGDAWKPVTDLPKAIMDNVVDTYDGKVYSAYGYDGEDDTGDLYRLSPDTGTWTRLTASPHPRRAPAHGFIDGKFYAAGGWGSSTGGIDPGLDVYDPVRNTWTSGAKAPKAYAGSGSTVLDGKLYTIGGCSATSCGTTDASVYDPRENRWSEIAPYPEPIAWQSCAAIGTRIYCAGGESGGAVAVSSTYVYNPATDKWSALPDMPIPLWGAAYTAANGLLLVSSGVTDDSRLTNQGFALDPATGIWDALPNANTPTFRSGGATGFYKVGGTVDAYELSPTTTVELLPGYDQEGLSEVTWLGESAKKITLAPGQRTVLTLTFDTAALEVAQPGDYGARLALFTDTPYAVPDIPVSLHVDPPRTWGAISGTILGATPTGGTAPLAGATVQIDSWAGSHTLTTRPDGTFGLWLDTRNNPLTVIVAKDGYRPTAATVRLKKGAVVIHDVTLKRA</sequence>
<evidence type="ECO:0000256" key="2">
    <source>
        <dbReference type="ARBA" id="ARBA00022670"/>
    </source>
</evidence>
<dbReference type="PROSITE" id="PS00138">
    <property type="entry name" value="SUBTILASE_SER"/>
    <property type="match status" value="1"/>
</dbReference>
<dbReference type="Pfam" id="PF13620">
    <property type="entry name" value="CarboxypepD_reg"/>
    <property type="match status" value="1"/>
</dbReference>
<dbReference type="CDD" id="cd04056">
    <property type="entry name" value="Peptidases_S53"/>
    <property type="match status" value="1"/>
</dbReference>
<reference evidence="8 9" key="1">
    <citation type="submission" date="2017-06" db="EMBL/GenBank/DDBJ databases">
        <authorList>
            <person name="Kim H.J."/>
            <person name="Triplett B.A."/>
        </authorList>
    </citation>
    <scope>NUCLEOTIDE SEQUENCE [LARGE SCALE GENOMIC DNA]</scope>
    <source>
        <strain evidence="8 9">CGMCC 4.1858</strain>
    </source>
</reference>
<feature type="compositionally biased region" description="Polar residues" evidence="6">
    <location>
        <begin position="61"/>
        <end position="85"/>
    </location>
</feature>
<feature type="domain" description="Peptidase S53" evidence="7">
    <location>
        <begin position="111"/>
        <end position="451"/>
    </location>
</feature>
<dbReference type="GO" id="GO:0004252">
    <property type="term" value="F:serine-type endopeptidase activity"/>
    <property type="evidence" value="ECO:0007669"/>
    <property type="project" value="InterPro"/>
</dbReference>
<evidence type="ECO:0000256" key="3">
    <source>
        <dbReference type="ARBA" id="ARBA00022737"/>
    </source>
</evidence>
<evidence type="ECO:0000259" key="7">
    <source>
        <dbReference type="PROSITE" id="PS51695"/>
    </source>
</evidence>
<dbReference type="PANTHER" id="PTHR46344:SF27">
    <property type="entry name" value="KELCH REPEAT SUPERFAMILY PROTEIN"/>
    <property type="match status" value="1"/>
</dbReference>
<dbReference type="Gene3D" id="2.60.40.1120">
    <property type="entry name" value="Carboxypeptidase-like, regulatory domain"/>
    <property type="match status" value="3"/>
</dbReference>
<dbReference type="Pfam" id="PF24681">
    <property type="entry name" value="Kelch_KLHDC2_KLHL20_DRC7"/>
    <property type="match status" value="1"/>
</dbReference>
<dbReference type="Gene3D" id="2.120.10.80">
    <property type="entry name" value="Kelch-type beta propeller"/>
    <property type="match status" value="2"/>
</dbReference>
<organism evidence="8 9">
    <name type="scientific">Actinacidiphila glaucinigra</name>
    <dbReference type="NCBI Taxonomy" id="235986"/>
    <lineage>
        <taxon>Bacteria</taxon>
        <taxon>Bacillati</taxon>
        <taxon>Actinomycetota</taxon>
        <taxon>Actinomycetes</taxon>
        <taxon>Kitasatosporales</taxon>
        <taxon>Streptomycetaceae</taxon>
        <taxon>Actinacidiphila</taxon>
    </lineage>
</organism>
<accession>A0A239IU36</accession>
<dbReference type="SUPFAM" id="SSF49464">
    <property type="entry name" value="Carboxypeptidase regulatory domain-like"/>
    <property type="match status" value="3"/>
</dbReference>